<organism evidence="2 3">
    <name type="scientific">Candidatus Gottesmanbacteria bacterium RIFCSPHIGHO2_01_FULL_47_48</name>
    <dbReference type="NCBI Taxonomy" id="1798381"/>
    <lineage>
        <taxon>Bacteria</taxon>
        <taxon>Candidatus Gottesmaniibacteriota</taxon>
    </lineage>
</organism>
<feature type="domain" description="ATP-citrate synthase citrate-binding" evidence="1">
    <location>
        <begin position="13"/>
        <end position="143"/>
    </location>
</feature>
<evidence type="ECO:0000259" key="1">
    <source>
        <dbReference type="Pfam" id="PF16114"/>
    </source>
</evidence>
<accession>A0A1F6A3L3</accession>
<evidence type="ECO:0000313" key="3">
    <source>
        <dbReference type="Proteomes" id="UP000177871"/>
    </source>
</evidence>
<dbReference type="InterPro" id="IPR032263">
    <property type="entry name" value="Citrate-bd"/>
</dbReference>
<dbReference type="InterPro" id="IPR016102">
    <property type="entry name" value="Succinyl-CoA_synth-like"/>
</dbReference>
<proteinExistence type="predicted"/>
<dbReference type="SUPFAM" id="SSF52210">
    <property type="entry name" value="Succinyl-CoA synthetase domains"/>
    <property type="match status" value="1"/>
</dbReference>
<protein>
    <recommendedName>
        <fullName evidence="1">ATP-citrate synthase citrate-binding domain-containing protein</fullName>
    </recommendedName>
</protein>
<evidence type="ECO:0000313" key="2">
    <source>
        <dbReference type="EMBL" id="OGG19249.1"/>
    </source>
</evidence>
<dbReference type="STRING" id="1798381.A2721_00245"/>
<sequence>MNSEPSSGVNLTAMMGGGAGAALFLCDAIVENRLELANYAEFSGNPPDFAVAELTKQVCAIPGIKNLVIGSGIANFTPVLGNMQGVIEGLKASPTARKLNIVIRRCGPGEDEGIALMKEFAKESELKIQVFGRETGMTEIVKKLYDR</sequence>
<dbReference type="Gene3D" id="3.40.50.261">
    <property type="entry name" value="Succinyl-CoA synthetase domains"/>
    <property type="match status" value="1"/>
</dbReference>
<dbReference type="AlphaFoldDB" id="A0A1F6A3L3"/>
<dbReference type="EMBL" id="MFJK01000008">
    <property type="protein sequence ID" value="OGG19249.1"/>
    <property type="molecule type" value="Genomic_DNA"/>
</dbReference>
<name>A0A1F6A3L3_9BACT</name>
<gene>
    <name evidence="2" type="ORF">A2721_00245</name>
</gene>
<dbReference type="Pfam" id="PF16114">
    <property type="entry name" value="Citrate_bind"/>
    <property type="match status" value="1"/>
</dbReference>
<dbReference type="Proteomes" id="UP000177871">
    <property type="component" value="Unassembled WGS sequence"/>
</dbReference>
<reference evidence="2 3" key="1">
    <citation type="journal article" date="2016" name="Nat. Commun.">
        <title>Thousands of microbial genomes shed light on interconnected biogeochemical processes in an aquifer system.</title>
        <authorList>
            <person name="Anantharaman K."/>
            <person name="Brown C.T."/>
            <person name="Hug L.A."/>
            <person name="Sharon I."/>
            <person name="Castelle C.J."/>
            <person name="Probst A.J."/>
            <person name="Thomas B.C."/>
            <person name="Singh A."/>
            <person name="Wilkins M.J."/>
            <person name="Karaoz U."/>
            <person name="Brodie E.L."/>
            <person name="Williams K.H."/>
            <person name="Hubbard S.S."/>
            <person name="Banfield J.F."/>
        </authorList>
    </citation>
    <scope>NUCLEOTIDE SEQUENCE [LARGE SCALE GENOMIC DNA]</scope>
</reference>
<comment type="caution">
    <text evidence="2">The sequence shown here is derived from an EMBL/GenBank/DDBJ whole genome shotgun (WGS) entry which is preliminary data.</text>
</comment>